<organism evidence="1 2">
    <name type="scientific">Chryseobacterium bernardetii</name>
    <dbReference type="NCBI Taxonomy" id="1241978"/>
    <lineage>
        <taxon>Bacteria</taxon>
        <taxon>Pseudomonadati</taxon>
        <taxon>Bacteroidota</taxon>
        <taxon>Flavobacteriia</taxon>
        <taxon>Flavobacteriales</taxon>
        <taxon>Weeksellaceae</taxon>
        <taxon>Chryseobacterium group</taxon>
        <taxon>Chryseobacterium</taxon>
    </lineage>
</organism>
<name>A0A3G6T1L1_9FLAO</name>
<protein>
    <submittedName>
        <fullName evidence="1">Uncharacterized protein</fullName>
    </submittedName>
</protein>
<gene>
    <name evidence="1" type="ORF">EG339_01300</name>
</gene>
<dbReference type="SUPFAM" id="SSF158745">
    <property type="entry name" value="LanC-like"/>
    <property type="match status" value="1"/>
</dbReference>
<dbReference type="Gene3D" id="1.50.10.20">
    <property type="match status" value="1"/>
</dbReference>
<sequence length="289" mass="34262">MYLLTGNEILFKSNDIITLFFQKEKYNDYADQIENLLDEAIESIDIADYSFYSGIAGLGWLIEFCKEKKIIRINTESSLADFDDQIYKFTIHYLSQDNTDYEVLFDLFNYYYARMRSKNENSDINRTFSLFVCGNLIVRKINVQKIEPLLADKRRLQPEELLFISAFTLKLTYISELSGFASDILLFQIFENVFTYFEQEYATLDEDYLLSILLLLASAKQAKNKVWEKKMLSHYHTLKSRVSNHKESDDIVLLEEIIDIHFHYQNPQILLNKEKYCKFLCFYLLNFSN</sequence>
<dbReference type="AlphaFoldDB" id="A0A3G6T1L1"/>
<reference evidence="2" key="1">
    <citation type="submission" date="2018-11" db="EMBL/GenBank/DDBJ databases">
        <title>Proposal to divide the Flavobacteriaceae and reorganize its genera based on Amino Acid Identity values calculated from whole genome sequences.</title>
        <authorList>
            <person name="Nicholson A.C."/>
            <person name="Gulvik C.A."/>
            <person name="Whitney A.M."/>
            <person name="Humrighouse B.W."/>
            <person name="Bell M."/>
            <person name="Holmes B."/>
            <person name="Steigerwalt A.G."/>
            <person name="Villarma A."/>
            <person name="Sheth M."/>
            <person name="Batra D."/>
            <person name="Pryor J."/>
            <person name="Bernardet J.-F."/>
            <person name="Hugo C."/>
            <person name="Kampfer P."/>
            <person name="Newman J."/>
            <person name="McQuiston J.R."/>
        </authorList>
    </citation>
    <scope>NUCLEOTIDE SEQUENCE [LARGE SCALE GENOMIC DNA]</scope>
    <source>
        <strain evidence="2">G0229</strain>
    </source>
</reference>
<proteinExistence type="predicted"/>
<keyword evidence="2" id="KW-1185">Reference proteome</keyword>
<dbReference type="EMBL" id="CP033932">
    <property type="protein sequence ID" value="AZB23351.1"/>
    <property type="molecule type" value="Genomic_DNA"/>
</dbReference>
<accession>A0A3G6T1L1</accession>
<dbReference type="RefSeq" id="WP_123868526.1">
    <property type="nucleotide sequence ID" value="NZ_CP033932.1"/>
</dbReference>
<dbReference type="GeneID" id="99063436"/>
<evidence type="ECO:0000313" key="1">
    <source>
        <dbReference type="EMBL" id="AZB23351.1"/>
    </source>
</evidence>
<dbReference type="Proteomes" id="UP000271193">
    <property type="component" value="Chromosome"/>
</dbReference>
<evidence type="ECO:0000313" key="2">
    <source>
        <dbReference type="Proteomes" id="UP000271193"/>
    </source>
</evidence>
<dbReference type="KEGG" id="cben:EG339_01300"/>